<proteinExistence type="predicted"/>
<reference evidence="1 2" key="1">
    <citation type="submission" date="2021-06" db="EMBL/GenBank/DDBJ databases">
        <authorList>
            <person name="Palmer J.M."/>
        </authorList>
    </citation>
    <scope>NUCLEOTIDE SEQUENCE [LARGE SCALE GENOMIC DNA]</scope>
    <source>
        <strain evidence="1 2">XC_2019</strain>
        <tissue evidence="1">Muscle</tissue>
    </source>
</reference>
<evidence type="ECO:0000313" key="2">
    <source>
        <dbReference type="Proteomes" id="UP001434883"/>
    </source>
</evidence>
<accession>A0ABV0RG88</accession>
<sequence>MNNKILNCGLSSLFRCCRKAASTDVTQPLNTPVAHCRFLFSVPAALWRFFLQAQAMGKHSELDHHATEPPSHLLVDHLDIWCWDDLRPAGFKHLDSLT</sequence>
<keyword evidence="2" id="KW-1185">Reference proteome</keyword>
<evidence type="ECO:0000313" key="1">
    <source>
        <dbReference type="EMBL" id="MEQ2206712.1"/>
    </source>
</evidence>
<gene>
    <name evidence="1" type="ORF">XENOCAPTIV_002027</name>
</gene>
<organism evidence="1 2">
    <name type="scientific">Xenoophorus captivus</name>
    <dbReference type="NCBI Taxonomy" id="1517983"/>
    <lineage>
        <taxon>Eukaryota</taxon>
        <taxon>Metazoa</taxon>
        <taxon>Chordata</taxon>
        <taxon>Craniata</taxon>
        <taxon>Vertebrata</taxon>
        <taxon>Euteleostomi</taxon>
        <taxon>Actinopterygii</taxon>
        <taxon>Neopterygii</taxon>
        <taxon>Teleostei</taxon>
        <taxon>Neoteleostei</taxon>
        <taxon>Acanthomorphata</taxon>
        <taxon>Ovalentaria</taxon>
        <taxon>Atherinomorphae</taxon>
        <taxon>Cyprinodontiformes</taxon>
        <taxon>Goodeidae</taxon>
        <taxon>Xenoophorus</taxon>
    </lineage>
</organism>
<name>A0ABV0RG88_9TELE</name>
<dbReference type="EMBL" id="JAHRIN010043210">
    <property type="protein sequence ID" value="MEQ2206712.1"/>
    <property type="molecule type" value="Genomic_DNA"/>
</dbReference>
<dbReference type="Proteomes" id="UP001434883">
    <property type="component" value="Unassembled WGS sequence"/>
</dbReference>
<protein>
    <submittedName>
        <fullName evidence="1">Uncharacterized protein</fullName>
    </submittedName>
</protein>
<comment type="caution">
    <text evidence="1">The sequence shown here is derived from an EMBL/GenBank/DDBJ whole genome shotgun (WGS) entry which is preliminary data.</text>
</comment>